<dbReference type="PROSITE" id="PS51450">
    <property type="entry name" value="LRR"/>
    <property type="match status" value="1"/>
</dbReference>
<evidence type="ECO:0000256" key="1">
    <source>
        <dbReference type="ARBA" id="ARBA00022614"/>
    </source>
</evidence>
<protein>
    <submittedName>
        <fullName evidence="12">RING-type domain-containing protein</fullName>
    </submittedName>
</protein>
<keyword evidence="5" id="KW-0862">Zinc</keyword>
<evidence type="ECO:0000259" key="8">
    <source>
        <dbReference type="PROSITE" id="PS50089"/>
    </source>
</evidence>
<dbReference type="Pfam" id="PF13920">
    <property type="entry name" value="zf-C3HC4_3"/>
    <property type="match status" value="1"/>
</dbReference>
<dbReference type="GO" id="GO:0005737">
    <property type="term" value="C:cytoplasm"/>
    <property type="evidence" value="ECO:0007669"/>
    <property type="project" value="TreeGrafter"/>
</dbReference>
<dbReference type="InterPro" id="IPR032675">
    <property type="entry name" value="LRR_dom_sf"/>
</dbReference>
<dbReference type="Pfam" id="PF13855">
    <property type="entry name" value="LRR_8"/>
    <property type="match status" value="1"/>
</dbReference>
<dbReference type="GO" id="GO:0008270">
    <property type="term" value="F:zinc ion binding"/>
    <property type="evidence" value="ECO:0007669"/>
    <property type="project" value="UniProtKB-KW"/>
</dbReference>
<feature type="domain" description="SAM" evidence="9">
    <location>
        <begin position="503"/>
        <end position="556"/>
    </location>
</feature>
<reference evidence="10 11" key="2">
    <citation type="submission" date="2018-11" db="EMBL/GenBank/DDBJ databases">
        <authorList>
            <consortium name="Pathogen Informatics"/>
        </authorList>
    </citation>
    <scope>NUCLEOTIDE SEQUENCE [LARGE SCALE GENOMIC DNA]</scope>
</reference>
<feature type="domain" description="RING-type" evidence="8">
    <location>
        <begin position="618"/>
        <end position="653"/>
    </location>
</feature>
<dbReference type="PROSITE" id="PS50089">
    <property type="entry name" value="ZF_RING_2"/>
    <property type="match status" value="1"/>
</dbReference>
<dbReference type="SUPFAM" id="SSF52058">
    <property type="entry name" value="L domain-like"/>
    <property type="match status" value="1"/>
</dbReference>
<evidence type="ECO:0000256" key="3">
    <source>
        <dbReference type="ARBA" id="ARBA00022737"/>
    </source>
</evidence>
<dbReference type="InterPro" id="IPR001660">
    <property type="entry name" value="SAM"/>
</dbReference>
<dbReference type="OrthoDB" id="1711136at2759"/>
<organism evidence="12">
    <name type="scientific">Rodentolepis nana</name>
    <name type="common">Dwarf tapeworm</name>
    <name type="synonym">Hymenolepis nana</name>
    <dbReference type="NCBI Taxonomy" id="102285"/>
    <lineage>
        <taxon>Eukaryota</taxon>
        <taxon>Metazoa</taxon>
        <taxon>Spiralia</taxon>
        <taxon>Lophotrochozoa</taxon>
        <taxon>Platyhelminthes</taxon>
        <taxon>Cestoda</taxon>
        <taxon>Eucestoda</taxon>
        <taxon>Cyclophyllidea</taxon>
        <taxon>Hymenolepididae</taxon>
        <taxon>Rodentolepis</taxon>
    </lineage>
</organism>
<accession>A0A158QI38</accession>
<evidence type="ECO:0000256" key="4">
    <source>
        <dbReference type="ARBA" id="ARBA00022771"/>
    </source>
</evidence>
<evidence type="ECO:0000259" key="9">
    <source>
        <dbReference type="PROSITE" id="PS50105"/>
    </source>
</evidence>
<dbReference type="InterPro" id="IPR003591">
    <property type="entry name" value="Leu-rich_rpt_typical-subtyp"/>
</dbReference>
<dbReference type="InterPro" id="IPR013083">
    <property type="entry name" value="Znf_RING/FYVE/PHD"/>
</dbReference>
<dbReference type="Gene3D" id="3.80.10.10">
    <property type="entry name" value="Ribonuclease Inhibitor"/>
    <property type="match status" value="1"/>
</dbReference>
<dbReference type="Pfam" id="PF00536">
    <property type="entry name" value="SAM_1"/>
    <property type="match status" value="1"/>
</dbReference>
<name>A0A158QI38_RODNA</name>
<dbReference type="InterPro" id="IPR013761">
    <property type="entry name" value="SAM/pointed_sf"/>
</dbReference>
<dbReference type="Gene3D" id="3.30.40.10">
    <property type="entry name" value="Zinc/RING finger domain, C3HC4 (zinc finger)"/>
    <property type="match status" value="1"/>
</dbReference>
<dbReference type="SMART" id="SM00369">
    <property type="entry name" value="LRR_TYP"/>
    <property type="match status" value="4"/>
</dbReference>
<dbReference type="STRING" id="102285.A0A158QI38"/>
<evidence type="ECO:0000313" key="10">
    <source>
        <dbReference type="EMBL" id="VDO04661.1"/>
    </source>
</evidence>
<dbReference type="CDD" id="cd16515">
    <property type="entry name" value="RING-HC_LRSAM1"/>
    <property type="match status" value="1"/>
</dbReference>
<evidence type="ECO:0000313" key="11">
    <source>
        <dbReference type="Proteomes" id="UP000278807"/>
    </source>
</evidence>
<dbReference type="PANTHER" id="PTHR48051:SF1">
    <property type="entry name" value="RAS SUPPRESSOR PROTEIN 1"/>
    <property type="match status" value="1"/>
</dbReference>
<dbReference type="SUPFAM" id="SSF57850">
    <property type="entry name" value="RING/U-box"/>
    <property type="match status" value="1"/>
</dbReference>
<dbReference type="FunFam" id="1.10.1170.10:FF:000002">
    <property type="entry name" value="Baculoviral IAP repeat containing 7"/>
    <property type="match status" value="1"/>
</dbReference>
<dbReference type="SUPFAM" id="SSF47769">
    <property type="entry name" value="SAM/Pointed domain"/>
    <property type="match status" value="1"/>
</dbReference>
<dbReference type="Proteomes" id="UP000278807">
    <property type="component" value="Unassembled WGS sequence"/>
</dbReference>
<dbReference type="PANTHER" id="PTHR48051">
    <property type="match status" value="1"/>
</dbReference>
<keyword evidence="11" id="KW-1185">Reference proteome</keyword>
<reference evidence="12" key="1">
    <citation type="submission" date="2016-04" db="UniProtKB">
        <authorList>
            <consortium name="WormBaseParasite"/>
        </authorList>
    </citation>
    <scope>IDENTIFICATION</scope>
</reference>
<keyword evidence="3" id="KW-0677">Repeat</keyword>
<keyword evidence="4 6" id="KW-0863">Zinc-finger</keyword>
<dbReference type="AlphaFoldDB" id="A0A158QI38"/>
<evidence type="ECO:0000313" key="12">
    <source>
        <dbReference type="WBParaSite" id="HNAJ_0000863301-mRNA-1"/>
    </source>
</evidence>
<sequence>MTCQILPKGFEAQVKYFNKTILKIHTNFLQSICNADKVTNLSHVTHLDLHSNKFSQFPPEIFSMTLLQILDLSHNEIKTVPDQIALLRSLRKFNLRDNQIRNLPANFGDLRFLEDLDLIGNPLRCLPVEMGRLVNLKQLNLPSASLTFPPQDVCEAGLPTIISYLRKSGKISDDEFEPAEAKVSTQQTYDASSSATEDSGFGDFGFNRRSDLHRKVEEELNAHAELAKRVAETRISSMKKLAQVGSEEDAIKSELQLLQRHRDAKRKELVNSLRDTLDHADDLIKLLQKRQQIKLEDTDPPSLDSLPYFTLTDENRRRILESMNNMLVASETALTHHRDFIKNIAMTNSNQGDANPTIQSVLVSHQANQAKLAAQVAVEEIEQMKAFECLQKEHDVRRRQIVVDIRLIEAELCRLTQAELERKITQGAASAFDFSDRRKDLVRLLAELQKQKELRESELHRRLVEMEKQKTRDQEDYWLVQYQRLIDRKPAILNKVESFLSVEIREVLATAGAEDYLPNFEYHRITPDQLPALTDGDLIRIGVNAVGVRKAILEAIVPHAKIQDWMVEPSAPMEAPALEEMGSGEIKDELINKPSAPKAETMPSAPPVHVVAHFEVECCICQDAQCTIIFLPCGHVCCCDMCSVKVNQCPLCRVVVQQSVLLS</sequence>
<dbReference type="InterPro" id="IPR050216">
    <property type="entry name" value="LRR_domain-containing"/>
</dbReference>
<feature type="region of interest" description="Disordered" evidence="7">
    <location>
        <begin position="182"/>
        <end position="202"/>
    </location>
</feature>
<dbReference type="InterPro" id="IPR001611">
    <property type="entry name" value="Leu-rich_rpt"/>
</dbReference>
<evidence type="ECO:0000256" key="5">
    <source>
        <dbReference type="ARBA" id="ARBA00022833"/>
    </source>
</evidence>
<evidence type="ECO:0000256" key="6">
    <source>
        <dbReference type="PROSITE-ProRule" id="PRU00175"/>
    </source>
</evidence>
<keyword evidence="2" id="KW-0479">Metal-binding</keyword>
<dbReference type="InterPro" id="IPR001841">
    <property type="entry name" value="Znf_RING"/>
</dbReference>
<feature type="compositionally biased region" description="Polar residues" evidence="7">
    <location>
        <begin position="183"/>
        <end position="197"/>
    </location>
</feature>
<proteinExistence type="predicted"/>
<dbReference type="EMBL" id="UZAE01012343">
    <property type="protein sequence ID" value="VDO04661.1"/>
    <property type="molecule type" value="Genomic_DNA"/>
</dbReference>
<evidence type="ECO:0000256" key="2">
    <source>
        <dbReference type="ARBA" id="ARBA00022723"/>
    </source>
</evidence>
<dbReference type="Gene3D" id="1.10.150.50">
    <property type="entry name" value="Transcription Factor, Ets-1"/>
    <property type="match status" value="1"/>
</dbReference>
<evidence type="ECO:0000256" key="7">
    <source>
        <dbReference type="SAM" id="MobiDB-lite"/>
    </source>
</evidence>
<dbReference type="WBParaSite" id="HNAJ_0000863301-mRNA-1">
    <property type="protein sequence ID" value="HNAJ_0000863301-mRNA-1"/>
    <property type="gene ID" value="HNAJ_0000863301"/>
</dbReference>
<dbReference type="PROSITE" id="PS50105">
    <property type="entry name" value="SAM_DOMAIN"/>
    <property type="match status" value="1"/>
</dbReference>
<keyword evidence="1" id="KW-0433">Leucine-rich repeat</keyword>
<gene>
    <name evidence="10" type="ORF">HNAJ_LOCUS8629</name>
</gene>